<keyword evidence="6 10" id="KW-0472">Membrane</keyword>
<organism evidence="11 12">
    <name type="scientific">Acidiferrimicrobium australe</name>
    <dbReference type="NCBI Taxonomy" id="2664430"/>
    <lineage>
        <taxon>Bacteria</taxon>
        <taxon>Bacillati</taxon>
        <taxon>Actinomycetota</taxon>
        <taxon>Acidimicrobiia</taxon>
        <taxon>Acidimicrobiales</taxon>
        <taxon>Acidimicrobiaceae</taxon>
        <taxon>Acidiferrimicrobium</taxon>
    </lineage>
</organism>
<evidence type="ECO:0000256" key="2">
    <source>
        <dbReference type="ARBA" id="ARBA00022448"/>
    </source>
</evidence>
<evidence type="ECO:0008006" key="13">
    <source>
        <dbReference type="Google" id="ProtNLM"/>
    </source>
</evidence>
<dbReference type="InterPro" id="IPR050368">
    <property type="entry name" value="ClC-type_chloride_channel"/>
</dbReference>
<dbReference type="EMBL" id="WJHE01000739">
    <property type="protein sequence ID" value="MST33827.1"/>
    <property type="molecule type" value="Genomic_DNA"/>
</dbReference>
<dbReference type="Pfam" id="PF00654">
    <property type="entry name" value="Voltage_CLC"/>
    <property type="match status" value="1"/>
</dbReference>
<name>A0ABW9QVE0_9ACTN</name>
<accession>A0ABW9QVE0</accession>
<dbReference type="PANTHER" id="PTHR43427">
    <property type="entry name" value="CHLORIDE CHANNEL PROTEIN CLC-E"/>
    <property type="match status" value="1"/>
</dbReference>
<keyword evidence="3 10" id="KW-0812">Transmembrane</keyword>
<dbReference type="SUPFAM" id="SSF81340">
    <property type="entry name" value="Clc chloride channel"/>
    <property type="match status" value="1"/>
</dbReference>
<protein>
    <recommendedName>
        <fullName evidence="13">Chloride channel protein</fullName>
    </recommendedName>
</protein>
<evidence type="ECO:0000313" key="11">
    <source>
        <dbReference type="EMBL" id="MST33827.1"/>
    </source>
</evidence>
<evidence type="ECO:0000256" key="1">
    <source>
        <dbReference type="ARBA" id="ARBA00004141"/>
    </source>
</evidence>
<keyword evidence="2" id="KW-0813">Transport</keyword>
<gene>
    <name evidence="11" type="ORF">GHK86_14005</name>
</gene>
<dbReference type="Gene3D" id="1.10.3080.10">
    <property type="entry name" value="Clc chloride channel"/>
    <property type="match status" value="1"/>
</dbReference>
<keyword evidence="8" id="KW-0868">Chloride</keyword>
<dbReference type="PANTHER" id="PTHR43427:SF6">
    <property type="entry name" value="CHLORIDE CHANNEL PROTEIN CLC-E"/>
    <property type="match status" value="1"/>
</dbReference>
<evidence type="ECO:0000256" key="9">
    <source>
        <dbReference type="ARBA" id="ARBA00023303"/>
    </source>
</evidence>
<keyword evidence="9" id="KW-0407">Ion channel</keyword>
<feature type="non-terminal residue" evidence="11">
    <location>
        <position position="1"/>
    </location>
</feature>
<comment type="subcellular location">
    <subcellularLocation>
        <location evidence="1">Membrane</location>
        <topology evidence="1">Multi-pass membrane protein</topology>
    </subcellularLocation>
</comment>
<keyword evidence="7" id="KW-0869">Chloride channel</keyword>
<dbReference type="PRINTS" id="PR00762">
    <property type="entry name" value="CLCHANNEL"/>
</dbReference>
<sequence>YSSDHRPTGRLLLVLPVLGMAAVGLIAIGYPYVLGNGRDLAQLAMTGSVGLVGLVALSLLKPVATNLTLGSGVSGGLFTPTFSFGAVLGAFLGHAWARLWPAGDPASFAVVGAAAMLSAGMQAPVAAIAFALELTGSSDRIMVAMLVAAAGAVLTCRRFEQRSVYSARLPLH</sequence>
<comment type="caution">
    <text evidence="11">The sequence shown here is derived from an EMBL/GenBank/DDBJ whole genome shotgun (WGS) entry which is preliminary data.</text>
</comment>
<evidence type="ECO:0000313" key="12">
    <source>
        <dbReference type="Proteomes" id="UP000437736"/>
    </source>
</evidence>
<keyword evidence="5" id="KW-0406">Ion transport</keyword>
<feature type="transmembrane region" description="Helical" evidence="10">
    <location>
        <begin position="72"/>
        <end position="96"/>
    </location>
</feature>
<evidence type="ECO:0000256" key="7">
    <source>
        <dbReference type="ARBA" id="ARBA00023173"/>
    </source>
</evidence>
<keyword evidence="4 10" id="KW-1133">Transmembrane helix</keyword>
<reference evidence="11 12" key="1">
    <citation type="submission" date="2019-11" db="EMBL/GenBank/DDBJ databases">
        <title>Acidiferrimicrobium australis gen. nov., sp. nov., an acidophilic and obligately heterotrophic, member of the Actinobacteria that catalyses dissimilatory oxido- reduction of iron isolated from metal-rich acidic water in Chile.</title>
        <authorList>
            <person name="Gonzalez D."/>
            <person name="Huber K."/>
            <person name="Hedrich S."/>
            <person name="Rojas-Villalobos C."/>
            <person name="Quatrini R."/>
            <person name="Dinamarca M.A."/>
            <person name="Schwarz A."/>
            <person name="Canales C."/>
            <person name="Nancucheo I."/>
        </authorList>
    </citation>
    <scope>NUCLEOTIDE SEQUENCE [LARGE SCALE GENOMIC DNA]</scope>
    <source>
        <strain evidence="11 12">USS-CCA1</strain>
    </source>
</reference>
<feature type="transmembrane region" description="Helical" evidence="10">
    <location>
        <begin position="108"/>
        <end position="132"/>
    </location>
</feature>
<feature type="transmembrane region" description="Helical" evidence="10">
    <location>
        <begin position="12"/>
        <end position="34"/>
    </location>
</feature>
<dbReference type="InterPro" id="IPR014743">
    <property type="entry name" value="Cl-channel_core"/>
</dbReference>
<proteinExistence type="predicted"/>
<evidence type="ECO:0000256" key="10">
    <source>
        <dbReference type="SAM" id="Phobius"/>
    </source>
</evidence>
<evidence type="ECO:0000256" key="3">
    <source>
        <dbReference type="ARBA" id="ARBA00022692"/>
    </source>
</evidence>
<feature type="transmembrane region" description="Helical" evidence="10">
    <location>
        <begin position="40"/>
        <end position="60"/>
    </location>
</feature>
<evidence type="ECO:0000256" key="8">
    <source>
        <dbReference type="ARBA" id="ARBA00023214"/>
    </source>
</evidence>
<dbReference type="Proteomes" id="UP000437736">
    <property type="component" value="Unassembled WGS sequence"/>
</dbReference>
<evidence type="ECO:0000256" key="4">
    <source>
        <dbReference type="ARBA" id="ARBA00022989"/>
    </source>
</evidence>
<evidence type="ECO:0000256" key="6">
    <source>
        <dbReference type="ARBA" id="ARBA00023136"/>
    </source>
</evidence>
<keyword evidence="12" id="KW-1185">Reference proteome</keyword>
<dbReference type="InterPro" id="IPR001807">
    <property type="entry name" value="ClC"/>
</dbReference>
<evidence type="ECO:0000256" key="5">
    <source>
        <dbReference type="ARBA" id="ARBA00023065"/>
    </source>
</evidence>